<comment type="similarity">
    <text evidence="1 9 10">Belongs to the peptidase A8 family.</text>
</comment>
<evidence type="ECO:0000256" key="7">
    <source>
        <dbReference type="ARBA" id="ARBA00022989"/>
    </source>
</evidence>
<feature type="active site" evidence="9">
    <location>
        <position position="164"/>
    </location>
</feature>
<comment type="function">
    <text evidence="9">This protein specifically catalyzes the removal of signal peptides from prolipoproteins.</text>
</comment>
<dbReference type="Pfam" id="PF01252">
    <property type="entry name" value="Peptidase_A8"/>
    <property type="match status" value="1"/>
</dbReference>
<dbReference type="UniPathway" id="UPA00665"/>
<keyword evidence="2 9" id="KW-1003">Cell membrane</keyword>
<gene>
    <name evidence="9" type="primary">lspA</name>
    <name evidence="12" type="ORF">FHS81_001568</name>
</gene>
<dbReference type="GO" id="GO:0006508">
    <property type="term" value="P:proteolysis"/>
    <property type="evidence" value="ECO:0007669"/>
    <property type="project" value="UniProtKB-KW"/>
</dbReference>
<evidence type="ECO:0000313" key="12">
    <source>
        <dbReference type="EMBL" id="MBB3809486.1"/>
    </source>
</evidence>
<comment type="caution">
    <text evidence="9">Lacks conserved residue(s) required for the propagation of feature annotation.</text>
</comment>
<feature type="active site" evidence="9">
    <location>
        <position position="146"/>
    </location>
</feature>
<dbReference type="RefSeq" id="WP_246374907.1">
    <property type="nucleotide sequence ID" value="NZ_JACICC010000003.1"/>
</dbReference>
<evidence type="ECO:0000313" key="13">
    <source>
        <dbReference type="Proteomes" id="UP000537592"/>
    </source>
</evidence>
<keyword evidence="13" id="KW-1185">Reference proteome</keyword>
<dbReference type="GO" id="GO:0005886">
    <property type="term" value="C:plasma membrane"/>
    <property type="evidence" value="ECO:0007669"/>
    <property type="project" value="UniProtKB-SubCell"/>
</dbReference>
<evidence type="ECO:0000256" key="8">
    <source>
        <dbReference type="ARBA" id="ARBA00023136"/>
    </source>
</evidence>
<dbReference type="Proteomes" id="UP000537592">
    <property type="component" value="Unassembled WGS sequence"/>
</dbReference>
<keyword evidence="3 9" id="KW-0645">Protease</keyword>
<evidence type="ECO:0000256" key="5">
    <source>
        <dbReference type="ARBA" id="ARBA00022750"/>
    </source>
</evidence>
<keyword evidence="4 9" id="KW-0812">Transmembrane</keyword>
<comment type="catalytic activity">
    <reaction evidence="9">
        <text>Release of signal peptides from bacterial membrane prolipoproteins. Hydrolyzes -Xaa-Yaa-Zaa-|-(S,diacylglyceryl)Cys-, in which Xaa is hydrophobic (preferably Leu), and Yaa (Ala or Ser) and Zaa (Gly or Ala) have small, neutral side chains.</text>
        <dbReference type="EC" id="3.4.23.36"/>
    </reaction>
</comment>
<comment type="subcellular location">
    <subcellularLocation>
        <location evidence="9">Cell membrane</location>
        <topology evidence="9">Multi-pass membrane protein</topology>
    </subcellularLocation>
</comment>
<evidence type="ECO:0000256" key="6">
    <source>
        <dbReference type="ARBA" id="ARBA00022801"/>
    </source>
</evidence>
<proteinExistence type="inferred from homology"/>
<feature type="transmembrane region" description="Helical" evidence="9">
    <location>
        <begin position="156"/>
        <end position="176"/>
    </location>
</feature>
<keyword evidence="5 9" id="KW-0064">Aspartyl protease</keyword>
<accession>A0A7W5Z3I3</accession>
<dbReference type="PANTHER" id="PTHR33695:SF1">
    <property type="entry name" value="LIPOPROTEIN SIGNAL PEPTIDASE"/>
    <property type="match status" value="1"/>
</dbReference>
<feature type="region of interest" description="Disordered" evidence="11">
    <location>
        <begin position="1"/>
        <end position="27"/>
    </location>
</feature>
<sequence>MNMHTGAVPPPPSASPPVTPPPADRPARLSPQQAGIIAALVTLVLDQASKLWVYHIFDIASRGVVEVTPFFNIVLVWNRGVSYGLLQQDTELGRWLLVGVSIVAAIALAIWALRAKTVLVGVSLGLIVGGAAGNAIDRSVYGAVLDFLHFHVAGFNWYVFNIADAAIVAGVVGLLYDSLVVERRRGAPGNDSGGAAGDGN</sequence>
<keyword evidence="6 9" id="KW-0378">Hydrolase</keyword>
<name>A0A7W5Z3I3_9HYPH</name>
<keyword evidence="7 9" id="KW-1133">Transmembrane helix</keyword>
<dbReference type="PANTHER" id="PTHR33695">
    <property type="entry name" value="LIPOPROTEIN SIGNAL PEPTIDASE"/>
    <property type="match status" value="1"/>
</dbReference>
<dbReference type="AlphaFoldDB" id="A0A7W5Z3I3"/>
<comment type="caution">
    <text evidence="12">The sequence shown here is derived from an EMBL/GenBank/DDBJ whole genome shotgun (WGS) entry which is preliminary data.</text>
</comment>
<dbReference type="HAMAP" id="MF_00161">
    <property type="entry name" value="LspA"/>
    <property type="match status" value="1"/>
</dbReference>
<dbReference type="EC" id="3.4.23.36" evidence="9"/>
<dbReference type="GO" id="GO:0004190">
    <property type="term" value="F:aspartic-type endopeptidase activity"/>
    <property type="evidence" value="ECO:0007669"/>
    <property type="project" value="UniProtKB-UniRule"/>
</dbReference>
<comment type="pathway">
    <text evidence="9">Protein modification; lipoprotein biosynthesis (signal peptide cleavage).</text>
</comment>
<dbReference type="EMBL" id="JACICC010000003">
    <property type="protein sequence ID" value="MBB3809486.1"/>
    <property type="molecule type" value="Genomic_DNA"/>
</dbReference>
<feature type="transmembrane region" description="Helical" evidence="9">
    <location>
        <begin position="92"/>
        <end position="111"/>
    </location>
</feature>
<evidence type="ECO:0000256" key="11">
    <source>
        <dbReference type="SAM" id="MobiDB-lite"/>
    </source>
</evidence>
<evidence type="ECO:0000256" key="2">
    <source>
        <dbReference type="ARBA" id="ARBA00022475"/>
    </source>
</evidence>
<organism evidence="12 13">
    <name type="scientific">Pseudochelatococcus contaminans</name>
    <dbReference type="NCBI Taxonomy" id="1538103"/>
    <lineage>
        <taxon>Bacteria</taxon>
        <taxon>Pseudomonadati</taxon>
        <taxon>Pseudomonadota</taxon>
        <taxon>Alphaproteobacteria</taxon>
        <taxon>Hyphomicrobiales</taxon>
        <taxon>Chelatococcaceae</taxon>
        <taxon>Pseudochelatococcus</taxon>
    </lineage>
</organism>
<keyword evidence="8 9" id="KW-0472">Membrane</keyword>
<evidence type="ECO:0000256" key="1">
    <source>
        <dbReference type="ARBA" id="ARBA00006139"/>
    </source>
</evidence>
<dbReference type="NCBIfam" id="TIGR00077">
    <property type="entry name" value="lspA"/>
    <property type="match status" value="1"/>
</dbReference>
<evidence type="ECO:0000256" key="10">
    <source>
        <dbReference type="RuleBase" id="RU004181"/>
    </source>
</evidence>
<reference evidence="12 13" key="1">
    <citation type="submission" date="2020-08" db="EMBL/GenBank/DDBJ databases">
        <title>Genomic Encyclopedia of Type Strains, Phase IV (KMG-IV): sequencing the most valuable type-strain genomes for metagenomic binning, comparative biology and taxonomic classification.</title>
        <authorList>
            <person name="Goeker M."/>
        </authorList>
    </citation>
    <scope>NUCLEOTIDE SEQUENCE [LARGE SCALE GENOMIC DNA]</scope>
    <source>
        <strain evidence="12 13">DSM 28760</strain>
    </source>
</reference>
<evidence type="ECO:0000256" key="3">
    <source>
        <dbReference type="ARBA" id="ARBA00022670"/>
    </source>
</evidence>
<feature type="compositionally biased region" description="Pro residues" evidence="11">
    <location>
        <begin position="8"/>
        <end position="24"/>
    </location>
</feature>
<evidence type="ECO:0000256" key="4">
    <source>
        <dbReference type="ARBA" id="ARBA00022692"/>
    </source>
</evidence>
<feature type="transmembrane region" description="Helical" evidence="9">
    <location>
        <begin position="118"/>
        <end position="136"/>
    </location>
</feature>
<dbReference type="InterPro" id="IPR001872">
    <property type="entry name" value="Peptidase_A8"/>
</dbReference>
<dbReference type="PRINTS" id="PR00781">
    <property type="entry name" value="LIPOSIGPTASE"/>
</dbReference>
<protein>
    <recommendedName>
        <fullName evidence="9">Lipoprotein signal peptidase</fullName>
        <ecNumber evidence="9">3.4.23.36</ecNumber>
    </recommendedName>
    <alternativeName>
        <fullName evidence="9">Prolipoprotein signal peptidase</fullName>
    </alternativeName>
    <alternativeName>
        <fullName evidence="9">Signal peptidase II</fullName>
        <shortName evidence="9">SPase II</shortName>
    </alternativeName>
</protein>
<evidence type="ECO:0000256" key="9">
    <source>
        <dbReference type="HAMAP-Rule" id="MF_00161"/>
    </source>
</evidence>